<gene>
    <name evidence="2" type="ordered locus">Slit_1096</name>
</gene>
<evidence type="ECO:0000313" key="2">
    <source>
        <dbReference type="EMBL" id="ADE11334.1"/>
    </source>
</evidence>
<dbReference type="STRING" id="580332.Slit_1096"/>
<evidence type="ECO:0000313" key="3">
    <source>
        <dbReference type="Proteomes" id="UP000001625"/>
    </source>
</evidence>
<dbReference type="RefSeq" id="WP_013029232.1">
    <property type="nucleotide sequence ID" value="NC_013959.1"/>
</dbReference>
<dbReference type="EMBL" id="CP001965">
    <property type="protein sequence ID" value="ADE11334.1"/>
    <property type="molecule type" value="Genomic_DNA"/>
</dbReference>
<reference evidence="2 3" key="1">
    <citation type="submission" date="2010-03" db="EMBL/GenBank/DDBJ databases">
        <title>Complete sequence of Sideroxydans lithotrophicus ES-1.</title>
        <authorList>
            <consortium name="US DOE Joint Genome Institute"/>
            <person name="Lucas S."/>
            <person name="Copeland A."/>
            <person name="Lapidus A."/>
            <person name="Cheng J.-F."/>
            <person name="Bruce D."/>
            <person name="Goodwin L."/>
            <person name="Pitluck S."/>
            <person name="Munk A.C."/>
            <person name="Detter J.C."/>
            <person name="Han C."/>
            <person name="Tapia R."/>
            <person name="Larimer F."/>
            <person name="Land M."/>
            <person name="Hauser L."/>
            <person name="Kyrpides N."/>
            <person name="Ivanova N."/>
            <person name="Emerson D."/>
            <person name="Woyke T."/>
        </authorList>
    </citation>
    <scope>NUCLEOTIDE SEQUENCE [LARGE SCALE GENOMIC DNA]</scope>
    <source>
        <strain evidence="2 3">ES-1</strain>
    </source>
</reference>
<feature type="region of interest" description="Disordered" evidence="1">
    <location>
        <begin position="426"/>
        <end position="446"/>
    </location>
</feature>
<organism evidence="2 3">
    <name type="scientific">Sideroxydans lithotrophicus (strain ES-1)</name>
    <dbReference type="NCBI Taxonomy" id="580332"/>
    <lineage>
        <taxon>Bacteria</taxon>
        <taxon>Pseudomonadati</taxon>
        <taxon>Pseudomonadota</taxon>
        <taxon>Betaproteobacteria</taxon>
        <taxon>Nitrosomonadales</taxon>
        <taxon>Gallionellaceae</taxon>
        <taxon>Sideroxydans</taxon>
    </lineage>
</organism>
<keyword evidence="3" id="KW-1185">Reference proteome</keyword>
<dbReference type="KEGG" id="slt:Slit_1096"/>
<sequence length="677" mass="77451">MHIGIQIEAPEGWGQLPMGGVFHFLKSDAKRGRVLLVHFDRGTPTRQPKAQLLALERKKFEEGIALEKIIPTAEQSILPPWLKELEGIDLSQVDRERPNAKILHSSRVEDRFLNIAPSVCDFEGVMQSKDPEAELNRRARLCDPPQNETRFRVHFLTYMCFGRNMWVLLPPFHRIGHWDRYVHPDRKYGRPSLAFGRHYGNGSSKELTDRCVKAYLARAGLGKFLIEIYDDAMVYEFGCQRVVGESGMKLYVHPRGESFPTYWQFRYRVQQAIGIEEMQKTLYGAVRFRTRKAASLGPFSEEIANLMERMEADGYFTKERPKGYVEGSVLPPLCVVTGRDLLSGLKLGIGFSFGAEKHTAYRMMLFCMAVPKDYFGSLFGIKIDPQEWPNIGLPSNFGIDRGPGAKQDLIAEVEKRFPIKDMAPSYSGQSKATIETSNPRNMHAEGQPTYLASNLTPIQLAIKEILRLLKYNQADDMEGRFEPDSDLAFVPPSPIGLWSHYDRLFRNDAMPISIEDAVRLFLTPIEFSLHDDGVWLDQRRYFSTELEESGILDKVARSGKTGTKIQGYILDLCVRYIWVEVEGRLLQLEAMLRIRGDEETLWMSLAELEQWQEARRKTRSAFQVHQHAVGSEFVERFEDSTGQKWDSAVRRPGKPKRCATAKQEEAEARQVTSRRVA</sequence>
<proteinExistence type="predicted"/>
<feature type="compositionally biased region" description="Polar residues" evidence="1">
    <location>
        <begin position="426"/>
        <end position="440"/>
    </location>
</feature>
<dbReference type="HOGENOM" id="CLU_409856_0_0_4"/>
<feature type="region of interest" description="Disordered" evidence="1">
    <location>
        <begin position="644"/>
        <end position="677"/>
    </location>
</feature>
<protein>
    <submittedName>
        <fullName evidence="2">Putative Tn7-like transposition protein B</fullName>
    </submittedName>
</protein>
<accession>D5CQU8</accession>
<dbReference type="OrthoDB" id="501284at2"/>
<dbReference type="Proteomes" id="UP000001625">
    <property type="component" value="Chromosome"/>
</dbReference>
<dbReference type="AlphaFoldDB" id="D5CQU8"/>
<name>D5CQU8_SIDLE</name>
<evidence type="ECO:0000256" key="1">
    <source>
        <dbReference type="SAM" id="MobiDB-lite"/>
    </source>
</evidence>
<dbReference type="eggNOG" id="COG2801">
    <property type="taxonomic scope" value="Bacteria"/>
</dbReference>